<organism evidence="2 3">
    <name type="scientific">Malus domestica</name>
    <name type="common">Apple</name>
    <name type="synonym">Pyrus malus</name>
    <dbReference type="NCBI Taxonomy" id="3750"/>
    <lineage>
        <taxon>Eukaryota</taxon>
        <taxon>Viridiplantae</taxon>
        <taxon>Streptophyta</taxon>
        <taxon>Embryophyta</taxon>
        <taxon>Tracheophyta</taxon>
        <taxon>Spermatophyta</taxon>
        <taxon>Magnoliopsida</taxon>
        <taxon>eudicotyledons</taxon>
        <taxon>Gunneridae</taxon>
        <taxon>Pentapetalae</taxon>
        <taxon>rosids</taxon>
        <taxon>fabids</taxon>
        <taxon>Rosales</taxon>
        <taxon>Rosaceae</taxon>
        <taxon>Amygdaloideae</taxon>
        <taxon>Maleae</taxon>
        <taxon>Malus</taxon>
    </lineage>
</organism>
<evidence type="ECO:0000256" key="1">
    <source>
        <dbReference type="SAM" id="Phobius"/>
    </source>
</evidence>
<evidence type="ECO:0000313" key="3">
    <source>
        <dbReference type="Proteomes" id="UP000290289"/>
    </source>
</evidence>
<proteinExistence type="predicted"/>
<dbReference type="EMBL" id="RDQH01000331">
    <property type="protein sequence ID" value="RXH98247.1"/>
    <property type="molecule type" value="Genomic_DNA"/>
</dbReference>
<gene>
    <name evidence="2" type="ORF">DVH24_010572</name>
</gene>
<sequence>DPCYTVACVIGPSRCKPPLNPRASRSETRTHVRFSMQILFHYVLMLLGTRFVVFFQFETKANLWVEIQLTLRQNIRKNVADVRATSALHQTHSELATLYRPLAQAYSGSLASTRWT</sequence>
<protein>
    <submittedName>
        <fullName evidence="2">Uncharacterized protein</fullName>
    </submittedName>
</protein>
<feature type="non-terminal residue" evidence="2">
    <location>
        <position position="1"/>
    </location>
</feature>
<dbReference type="Proteomes" id="UP000290289">
    <property type="component" value="Chromosome 5"/>
</dbReference>
<keyword evidence="1" id="KW-0472">Membrane</keyword>
<evidence type="ECO:0000313" key="2">
    <source>
        <dbReference type="EMBL" id="RXH98247.1"/>
    </source>
</evidence>
<keyword evidence="1" id="KW-0812">Transmembrane</keyword>
<keyword evidence="3" id="KW-1185">Reference proteome</keyword>
<name>A0A498JTI4_MALDO</name>
<reference evidence="2 3" key="1">
    <citation type="submission" date="2018-10" db="EMBL/GenBank/DDBJ databases">
        <title>A high-quality apple genome assembly.</title>
        <authorList>
            <person name="Hu J."/>
        </authorList>
    </citation>
    <scope>NUCLEOTIDE SEQUENCE [LARGE SCALE GENOMIC DNA]</scope>
    <source>
        <strain evidence="3">cv. HFTH1</strain>
        <tissue evidence="2">Young leaf</tissue>
    </source>
</reference>
<keyword evidence="1" id="KW-1133">Transmembrane helix</keyword>
<dbReference type="AlphaFoldDB" id="A0A498JTI4"/>
<comment type="caution">
    <text evidence="2">The sequence shown here is derived from an EMBL/GenBank/DDBJ whole genome shotgun (WGS) entry which is preliminary data.</text>
</comment>
<feature type="transmembrane region" description="Helical" evidence="1">
    <location>
        <begin position="39"/>
        <end position="57"/>
    </location>
</feature>
<accession>A0A498JTI4</accession>